<dbReference type="InterPro" id="IPR006941">
    <property type="entry name" value="RNase_CAF1"/>
</dbReference>
<protein>
    <submittedName>
        <fullName evidence="2">Uncharacterized protein</fullName>
    </submittedName>
</protein>
<dbReference type="EMBL" id="JABFTP020000021">
    <property type="protein sequence ID" value="KAL3269161.1"/>
    <property type="molecule type" value="Genomic_DNA"/>
</dbReference>
<evidence type="ECO:0000313" key="3">
    <source>
        <dbReference type="Proteomes" id="UP001516400"/>
    </source>
</evidence>
<dbReference type="InterPro" id="IPR051181">
    <property type="entry name" value="CAF1_poly(A)_ribonucleases"/>
</dbReference>
<gene>
    <name evidence="2" type="ORF">HHI36_008244</name>
</gene>
<accession>A0ABD2MRS5</accession>
<dbReference type="Pfam" id="PF04857">
    <property type="entry name" value="CAF1"/>
    <property type="match status" value="1"/>
</dbReference>
<evidence type="ECO:0000313" key="2">
    <source>
        <dbReference type="EMBL" id="KAL3269161.1"/>
    </source>
</evidence>
<dbReference type="PANTHER" id="PTHR15092:SF44">
    <property type="entry name" value="POLY(A)-SPECIFIC RIBONUCLEASE PARN"/>
    <property type="match status" value="1"/>
</dbReference>
<dbReference type="Proteomes" id="UP001516400">
    <property type="component" value="Unassembled WGS sequence"/>
</dbReference>
<name>A0ABD2MRS5_9CUCU</name>
<sequence length="220" mass="25955">MCEININNFDEKFPEIKTNLQTAKFIGLDLEFSALNPLNNYAPSLFDNPRKRYEKLRKNVEFTIPIQIGLTAFQFDADKNRYDGNTYTFYVKPGLFSHINRYFFFESSSLEFLALYNFDFNKFVYSGIPYINHVQENDLKSKLAKNEISEANMNLAYEVKLILESQFKIVSEWYKNAKTGDFLTFPKISKQFKNNIEFKYFFIGILGKHLKIYGHLKIII</sequence>
<dbReference type="InterPro" id="IPR012337">
    <property type="entry name" value="RNaseH-like_sf"/>
</dbReference>
<evidence type="ECO:0000256" key="1">
    <source>
        <dbReference type="ARBA" id="ARBA00008372"/>
    </source>
</evidence>
<reference evidence="2 3" key="1">
    <citation type="journal article" date="2021" name="BMC Biol.">
        <title>Horizontally acquired antibacterial genes associated with adaptive radiation of ladybird beetles.</title>
        <authorList>
            <person name="Li H.S."/>
            <person name="Tang X.F."/>
            <person name="Huang Y.H."/>
            <person name="Xu Z.Y."/>
            <person name="Chen M.L."/>
            <person name="Du X.Y."/>
            <person name="Qiu B.Y."/>
            <person name="Chen P.T."/>
            <person name="Zhang W."/>
            <person name="Slipinski A."/>
            <person name="Escalona H.E."/>
            <person name="Waterhouse R.M."/>
            <person name="Zwick A."/>
            <person name="Pang H."/>
        </authorList>
    </citation>
    <scope>NUCLEOTIDE SEQUENCE [LARGE SCALE GENOMIC DNA]</scope>
    <source>
        <strain evidence="2">SYSU2018</strain>
    </source>
</reference>
<dbReference type="AlphaFoldDB" id="A0ABD2MRS5"/>
<dbReference type="PANTHER" id="PTHR15092">
    <property type="entry name" value="POLY A -SPECIFIC RIBONUCLEASE/TARGET OF EGR1, MEMBER 1"/>
    <property type="match status" value="1"/>
</dbReference>
<proteinExistence type="inferred from homology"/>
<dbReference type="SUPFAM" id="SSF53098">
    <property type="entry name" value="Ribonuclease H-like"/>
    <property type="match status" value="1"/>
</dbReference>
<comment type="similarity">
    <text evidence="1">Belongs to the CAF1 family.</text>
</comment>
<organism evidence="2 3">
    <name type="scientific">Cryptolaemus montrouzieri</name>
    <dbReference type="NCBI Taxonomy" id="559131"/>
    <lineage>
        <taxon>Eukaryota</taxon>
        <taxon>Metazoa</taxon>
        <taxon>Ecdysozoa</taxon>
        <taxon>Arthropoda</taxon>
        <taxon>Hexapoda</taxon>
        <taxon>Insecta</taxon>
        <taxon>Pterygota</taxon>
        <taxon>Neoptera</taxon>
        <taxon>Endopterygota</taxon>
        <taxon>Coleoptera</taxon>
        <taxon>Polyphaga</taxon>
        <taxon>Cucujiformia</taxon>
        <taxon>Coccinelloidea</taxon>
        <taxon>Coccinellidae</taxon>
        <taxon>Scymninae</taxon>
        <taxon>Scymnini</taxon>
        <taxon>Cryptolaemus</taxon>
    </lineage>
</organism>
<comment type="caution">
    <text evidence="2">The sequence shown here is derived from an EMBL/GenBank/DDBJ whole genome shotgun (WGS) entry which is preliminary data.</text>
</comment>
<dbReference type="Gene3D" id="3.30.420.10">
    <property type="entry name" value="Ribonuclease H-like superfamily/Ribonuclease H"/>
    <property type="match status" value="1"/>
</dbReference>
<dbReference type="InterPro" id="IPR036397">
    <property type="entry name" value="RNaseH_sf"/>
</dbReference>
<keyword evidence="3" id="KW-1185">Reference proteome</keyword>